<dbReference type="SMART" id="SM00220">
    <property type="entry name" value="S_TKc"/>
    <property type="match status" value="1"/>
</dbReference>
<dbReference type="Pfam" id="PF13424">
    <property type="entry name" value="TPR_12"/>
    <property type="match status" value="5"/>
</dbReference>
<organism evidence="5 6">
    <name type="scientific">candidate division CSSED10-310 bacterium</name>
    <dbReference type="NCBI Taxonomy" id="2855610"/>
    <lineage>
        <taxon>Bacteria</taxon>
        <taxon>Bacteria division CSSED10-310</taxon>
    </lineage>
</organism>
<dbReference type="Pfam" id="PF00069">
    <property type="entry name" value="Pkinase"/>
    <property type="match status" value="2"/>
</dbReference>
<dbReference type="EMBL" id="JBHPBY010000199">
    <property type="protein sequence ID" value="MFC1851549.1"/>
    <property type="molecule type" value="Genomic_DNA"/>
</dbReference>
<dbReference type="InterPro" id="IPR019734">
    <property type="entry name" value="TPR_rpt"/>
</dbReference>
<dbReference type="Gene3D" id="3.40.50.300">
    <property type="entry name" value="P-loop containing nucleotide triphosphate hydrolases"/>
    <property type="match status" value="1"/>
</dbReference>
<keyword evidence="2 3" id="KW-0067">ATP-binding</keyword>
<dbReference type="PANTHER" id="PTHR16305:SF28">
    <property type="entry name" value="GUANYLATE CYCLASE DOMAIN-CONTAINING PROTEIN"/>
    <property type="match status" value="1"/>
</dbReference>
<protein>
    <submittedName>
        <fullName evidence="5">Tetratricopeptide repeat protein</fullName>
    </submittedName>
</protein>
<dbReference type="SUPFAM" id="SSF52540">
    <property type="entry name" value="P-loop containing nucleoside triphosphate hydrolases"/>
    <property type="match status" value="1"/>
</dbReference>
<proteinExistence type="predicted"/>
<dbReference type="InterPro" id="IPR011990">
    <property type="entry name" value="TPR-like_helical_dom_sf"/>
</dbReference>
<dbReference type="Pfam" id="PF13191">
    <property type="entry name" value="AAA_16"/>
    <property type="match status" value="1"/>
</dbReference>
<dbReference type="InterPro" id="IPR017441">
    <property type="entry name" value="Protein_kinase_ATP_BS"/>
</dbReference>
<comment type="caution">
    <text evidence="5">The sequence shown here is derived from an EMBL/GenBank/DDBJ whole genome shotgun (WGS) entry which is preliminary data.</text>
</comment>
<keyword evidence="6" id="KW-1185">Reference proteome</keyword>
<evidence type="ECO:0000259" key="4">
    <source>
        <dbReference type="PROSITE" id="PS50011"/>
    </source>
</evidence>
<dbReference type="CDD" id="cd14014">
    <property type="entry name" value="STKc_PknB_like"/>
    <property type="match status" value="1"/>
</dbReference>
<dbReference type="InterPro" id="IPR027417">
    <property type="entry name" value="P-loop_NTPase"/>
</dbReference>
<dbReference type="InterPro" id="IPR000719">
    <property type="entry name" value="Prot_kinase_dom"/>
</dbReference>
<evidence type="ECO:0000256" key="1">
    <source>
        <dbReference type="ARBA" id="ARBA00022741"/>
    </source>
</evidence>
<evidence type="ECO:0000313" key="5">
    <source>
        <dbReference type="EMBL" id="MFC1851549.1"/>
    </source>
</evidence>
<dbReference type="Gene3D" id="1.10.510.10">
    <property type="entry name" value="Transferase(Phosphotransferase) domain 1"/>
    <property type="match status" value="2"/>
</dbReference>
<dbReference type="PROSITE" id="PS00108">
    <property type="entry name" value="PROTEIN_KINASE_ST"/>
    <property type="match status" value="1"/>
</dbReference>
<feature type="binding site" evidence="3">
    <location>
        <position position="40"/>
    </location>
    <ligand>
        <name>ATP</name>
        <dbReference type="ChEBI" id="CHEBI:30616"/>
    </ligand>
</feature>
<gene>
    <name evidence="5" type="ORF">ACFL27_15240</name>
</gene>
<name>A0ABV6YZD8_UNCC1</name>
<dbReference type="InterPro" id="IPR008271">
    <property type="entry name" value="Ser/Thr_kinase_AS"/>
</dbReference>
<dbReference type="InterPro" id="IPR011009">
    <property type="entry name" value="Kinase-like_dom_sf"/>
</dbReference>
<sequence length="1352" mass="151974">MEKQPRKIGPYHIKESLGFGGMGVVYTGQHQDSGAYVAVKTIRALDKFHLDSIRQEIRALAQIRHPGIVRILDEGLHQGIPWYAMDLLEGIPLRSYIISEQMSGSHQTGDPMPSDCLSEVKQPRQRQQWWTSSLPARFETNETTAHGLPFEEANVRQPSRGTRTASKHIVRLTLSEILVLVSRICAPLAYLHGQGLVHRDIKPENIFIKEDGLPVLVDFGLTVQFSDEISRELLAVELGWRGTLDYLAPEQIKGELVDARADLYALGCVFYELLSGDPPYTKAMEVVTVEGEQLATPVRPSRINEAVPPEIDELVMRLLARDPNDRLGYADTVAFKIAQCVGDQDLCLRELTPRTYLYRPRFAGREKELVGLRTRRYQLHEKGGSLALIGGESGVGKTRMVMEFGRESVKKLFLCLTGECSDQSNRPLEAFLKPLQIMADRCRERGKEDTDQIFGKRGKVLSLYEPALGNLPGQESYADPAELSAEAARIRLFNYLAETLKMFCQGSPSIIILDDLHWADELSLCFLEFIVRSRFFEETPILIIGTYRIEAVGPDLQKIITSSLVLNIELCRLQEDEITTIISDMLAMSPPPALFCRYLTQHSEGNPLFVAEYIRAAVEAGILWRDEQGEWQVDIEAEDGPSTAERYASITLPASLQGLIARRLAGLRDDTQALIRAAAVIGREANLSLIKTITGLEGEKIDDALEELLQRQIIEKHTTDTIRFLHDKIREVALSQLKNQERRRLHAAAAIGIENLFSSRRDQFLAELGRHWEEAGDLANARTCYLAAARKMVKHYNRSEGERLYRAYFKLAPTISRECIKARNEFGSDVLLPKGKKEEALMQHELAVKAASELGDLNQEIESLSCLGDVHNGAGRMAEAQHFYEEALDLARSAADRLQESKILSYLANLRYNKGLFKEARQFYEHALKIARELGEHMLVSNILGDIAVIHYAQGFLDEARLIYEQDLAITRKVGDRSREVKTLSNLAILYKNQGHSEKARAFFEQALTLALEIGERIIECIILGNLANFHQDQGAFEQAKQCNEQALDVARAVGDRRTEGRILSNLAGIFDNQNKLDQARELYNQALLISDETGDRLFQGITLGNLAVLLHNRGYLDEAQKLYEKALAISREINDRRFEGVWLCKLAGYYLDQEQYEQANLLFKEALVVVNKVGDRRIEGLILSNLAQYHFDQGRVDIARRLCDQALAIASEVGDPENKAITLLRIARLERLTTSDISLAQTRVEEAITVLIPLNNLKDQGIAYCELGHCFLAQNQTAKPHLEKVKQLGIALSIQTTCVLGKSLNRLSQAQHAYLEGNHHKLFHGELIETLPRGLHQFLLDSGKIATPSDT</sequence>
<reference evidence="5 6" key="1">
    <citation type="submission" date="2024-09" db="EMBL/GenBank/DDBJ databases">
        <title>Laminarin stimulates single cell rates of sulfate reduction while oxygen inhibits transcriptomic activity in coastal marine sediment.</title>
        <authorList>
            <person name="Lindsay M."/>
            <person name="Orcutt B."/>
            <person name="Emerson D."/>
            <person name="Stepanauskas R."/>
            <person name="D'Angelo T."/>
        </authorList>
    </citation>
    <scope>NUCLEOTIDE SEQUENCE [LARGE SCALE GENOMIC DNA]</scope>
    <source>
        <strain evidence="5">SAG AM-311-K15</strain>
    </source>
</reference>
<evidence type="ECO:0000256" key="2">
    <source>
        <dbReference type="ARBA" id="ARBA00022840"/>
    </source>
</evidence>
<dbReference type="InterPro" id="IPR041664">
    <property type="entry name" value="AAA_16"/>
</dbReference>
<accession>A0ABV6YZD8</accession>
<feature type="domain" description="Protein kinase" evidence="4">
    <location>
        <begin position="11"/>
        <end position="338"/>
    </location>
</feature>
<dbReference type="PROSITE" id="PS00107">
    <property type="entry name" value="PROTEIN_KINASE_ATP"/>
    <property type="match status" value="1"/>
</dbReference>
<dbReference type="Gene3D" id="1.25.40.10">
    <property type="entry name" value="Tetratricopeptide repeat domain"/>
    <property type="match status" value="3"/>
</dbReference>
<keyword evidence="1 3" id="KW-0547">Nucleotide-binding</keyword>
<evidence type="ECO:0000256" key="3">
    <source>
        <dbReference type="PROSITE-ProRule" id="PRU10141"/>
    </source>
</evidence>
<dbReference type="SUPFAM" id="SSF48452">
    <property type="entry name" value="TPR-like"/>
    <property type="match status" value="3"/>
</dbReference>
<dbReference type="SMART" id="SM00028">
    <property type="entry name" value="TPR"/>
    <property type="match status" value="9"/>
</dbReference>
<dbReference type="Proteomes" id="UP001594351">
    <property type="component" value="Unassembled WGS sequence"/>
</dbReference>
<dbReference type="PROSITE" id="PS50011">
    <property type="entry name" value="PROTEIN_KINASE_DOM"/>
    <property type="match status" value="1"/>
</dbReference>
<dbReference type="PANTHER" id="PTHR16305">
    <property type="entry name" value="TESTICULAR SOLUBLE ADENYLYL CYCLASE"/>
    <property type="match status" value="1"/>
</dbReference>
<dbReference type="SUPFAM" id="SSF56112">
    <property type="entry name" value="Protein kinase-like (PK-like)"/>
    <property type="match status" value="1"/>
</dbReference>
<evidence type="ECO:0000313" key="6">
    <source>
        <dbReference type="Proteomes" id="UP001594351"/>
    </source>
</evidence>